<organism evidence="2 3">
    <name type="scientific">Ollibium composti</name>
    <dbReference type="NCBI Taxonomy" id="2675109"/>
    <lineage>
        <taxon>Bacteria</taxon>
        <taxon>Pseudomonadati</taxon>
        <taxon>Pseudomonadota</taxon>
        <taxon>Alphaproteobacteria</taxon>
        <taxon>Hyphomicrobiales</taxon>
        <taxon>Phyllobacteriaceae</taxon>
        <taxon>Ollibium</taxon>
    </lineage>
</organism>
<evidence type="ECO:0000313" key="2">
    <source>
        <dbReference type="EMBL" id="THF56612.1"/>
    </source>
</evidence>
<dbReference type="Proteomes" id="UP000306441">
    <property type="component" value="Unassembled WGS sequence"/>
</dbReference>
<sequence length="263" mass="28537">MTEYPERRTTRAAGWARRTAAFSAVLLICVWVGHHFGLVEHLAYLWVLAIVALLAAVALIFAGFAFSKLWQYGDLGGRDLTVGAMIALLVLAPYGVAAYWIATYPPLRDIATDTDDPLLLTTAAERTPDMNALTEPTPGERRLQDETYPLVAGRRYDLPFDAVVDAVAAVLQRRGWRLAAPIPPADEASGELVIAAVAPSFVLELPADVAIRVVSEDDATLVDMRSASRYGRHDLGDNAARIVEFLAELDQQINGQIGPDAAQ</sequence>
<keyword evidence="3" id="KW-1185">Reference proteome</keyword>
<dbReference type="EMBL" id="SSNY01000007">
    <property type="protein sequence ID" value="THF56612.1"/>
    <property type="molecule type" value="Genomic_DNA"/>
</dbReference>
<feature type="transmembrane region" description="Helical" evidence="1">
    <location>
        <begin position="43"/>
        <end position="67"/>
    </location>
</feature>
<evidence type="ECO:0000256" key="1">
    <source>
        <dbReference type="SAM" id="Phobius"/>
    </source>
</evidence>
<gene>
    <name evidence="2" type="ORF">E6C48_12925</name>
</gene>
<comment type="caution">
    <text evidence="2">The sequence shown here is derived from an EMBL/GenBank/DDBJ whole genome shotgun (WGS) entry which is preliminary data.</text>
</comment>
<protein>
    <submittedName>
        <fullName evidence="2">DUF1499 domain-containing protein</fullName>
    </submittedName>
</protein>
<keyword evidence="1" id="KW-1133">Transmembrane helix</keyword>
<reference evidence="2 3" key="1">
    <citation type="submission" date="2019-04" db="EMBL/GenBank/DDBJ databases">
        <title>Mesorhizobium composti sp. nov., isolated from compost.</title>
        <authorList>
            <person name="Lin S.-Y."/>
            <person name="Hameed A."/>
            <person name="Hsieh Y.-T."/>
            <person name="Young C.-C."/>
        </authorList>
    </citation>
    <scope>NUCLEOTIDE SEQUENCE [LARGE SCALE GENOMIC DNA]</scope>
    <source>
        <strain evidence="2 3">CC-YTH430</strain>
    </source>
</reference>
<dbReference type="RefSeq" id="WP_136357824.1">
    <property type="nucleotide sequence ID" value="NZ_SSNY01000007.1"/>
</dbReference>
<dbReference type="InterPro" id="IPR010865">
    <property type="entry name" value="DUF1499"/>
</dbReference>
<evidence type="ECO:0000313" key="3">
    <source>
        <dbReference type="Proteomes" id="UP000306441"/>
    </source>
</evidence>
<keyword evidence="1" id="KW-0472">Membrane</keyword>
<keyword evidence="1" id="KW-0812">Transmembrane</keyword>
<feature type="transmembrane region" description="Helical" evidence="1">
    <location>
        <begin position="79"/>
        <end position="102"/>
    </location>
</feature>
<feature type="transmembrane region" description="Helical" evidence="1">
    <location>
        <begin position="20"/>
        <end position="37"/>
    </location>
</feature>
<accession>A0ABY2Q5E0</accession>
<proteinExistence type="predicted"/>
<dbReference type="Pfam" id="PF07386">
    <property type="entry name" value="DUF1499"/>
    <property type="match status" value="1"/>
</dbReference>
<name>A0ABY2Q5E0_9HYPH</name>